<sequence length="148" mass="17190">MARCRMINKALISRDCFLQLSCATQLLYFHLCLNADDDGFVDNVITLIRQLPVGSEDLKTLIEKGYVLILDDYLYVITHWRQHNRIDKNHYVPTTYIDYLKKIFIDDTKAYTLSGKGINLFDYQFKRGFIAGLPSSDITTIEDNLKKN</sequence>
<dbReference type="Proteomes" id="UP000182737">
    <property type="component" value="Unassembled WGS sequence"/>
</dbReference>
<evidence type="ECO:0000313" key="1">
    <source>
        <dbReference type="EMBL" id="SFI68103.1"/>
    </source>
</evidence>
<dbReference type="RefSeq" id="WP_143090507.1">
    <property type="nucleotide sequence ID" value="NZ_FORI01000004.1"/>
</dbReference>
<proteinExistence type="predicted"/>
<dbReference type="OrthoDB" id="9788567at2"/>
<keyword evidence="2" id="KW-1185">Reference proteome</keyword>
<dbReference type="AlphaFoldDB" id="A0A1I3K6G6"/>
<accession>A0A1I3K6G6</accession>
<name>A0A1I3K6G6_9SPIR</name>
<dbReference type="EMBL" id="FORI01000004">
    <property type="protein sequence ID" value="SFI68103.1"/>
    <property type="molecule type" value="Genomic_DNA"/>
</dbReference>
<gene>
    <name evidence="1" type="ORF">SAMN04487775_104103</name>
</gene>
<evidence type="ECO:0000313" key="2">
    <source>
        <dbReference type="Proteomes" id="UP000182737"/>
    </source>
</evidence>
<protein>
    <submittedName>
        <fullName evidence="1">Uncharacterized protein</fullName>
    </submittedName>
</protein>
<reference evidence="2" key="1">
    <citation type="submission" date="2016-10" db="EMBL/GenBank/DDBJ databases">
        <authorList>
            <person name="Varghese N."/>
            <person name="Submissions S."/>
        </authorList>
    </citation>
    <scope>NUCLEOTIDE SEQUENCE [LARGE SCALE GENOMIC DNA]</scope>
    <source>
        <strain evidence="2">XBD1002</strain>
    </source>
</reference>
<organism evidence="1 2">
    <name type="scientific">Treponema bryantii</name>
    <dbReference type="NCBI Taxonomy" id="163"/>
    <lineage>
        <taxon>Bacteria</taxon>
        <taxon>Pseudomonadati</taxon>
        <taxon>Spirochaetota</taxon>
        <taxon>Spirochaetia</taxon>
        <taxon>Spirochaetales</taxon>
        <taxon>Treponemataceae</taxon>
        <taxon>Treponema</taxon>
    </lineage>
</organism>